<dbReference type="RefSeq" id="XP_013404510.1">
    <property type="nucleotide sequence ID" value="XM_013549056.2"/>
</dbReference>
<evidence type="ECO:0000313" key="5">
    <source>
        <dbReference type="RefSeq" id="XP_013404510.1"/>
    </source>
</evidence>
<dbReference type="KEGG" id="lak:106169566"/>
<keyword evidence="1" id="KW-0472">Membrane</keyword>
<feature type="transmembrane region" description="Helical" evidence="1">
    <location>
        <begin position="621"/>
        <end position="643"/>
    </location>
</feature>
<gene>
    <name evidence="5" type="primary">LOC106169566</name>
</gene>
<feature type="chain" id="PRO_5010380293" evidence="2">
    <location>
        <begin position="27"/>
        <end position="801"/>
    </location>
</feature>
<accession>A0A1S3J279</accession>
<dbReference type="InterPro" id="IPR035234">
    <property type="entry name" value="IgGFc-bd_N"/>
</dbReference>
<evidence type="ECO:0000313" key="4">
    <source>
        <dbReference type="Proteomes" id="UP000085678"/>
    </source>
</evidence>
<dbReference type="InParanoid" id="A0A1S3J279"/>
<evidence type="ECO:0000256" key="1">
    <source>
        <dbReference type="SAM" id="Phobius"/>
    </source>
</evidence>
<reference evidence="5" key="1">
    <citation type="submission" date="2025-08" db="UniProtKB">
        <authorList>
            <consortium name="RefSeq"/>
        </authorList>
    </citation>
    <scope>IDENTIFICATION</scope>
    <source>
        <tissue evidence="5">Gonads</tissue>
    </source>
</reference>
<dbReference type="GeneID" id="106169566"/>
<keyword evidence="2" id="KW-0732">Signal</keyword>
<feature type="domain" description="IgGFc-binding protein N-terminal" evidence="3">
    <location>
        <begin position="130"/>
        <end position="431"/>
    </location>
</feature>
<dbReference type="PANTHER" id="PTHR46534">
    <property type="entry name" value="IGGFC_BINDING DOMAIN-CONTAINING PROTEIN"/>
    <property type="match status" value="1"/>
</dbReference>
<dbReference type="AlphaFoldDB" id="A0A1S3J279"/>
<evidence type="ECO:0000256" key="2">
    <source>
        <dbReference type="SAM" id="SignalP"/>
    </source>
</evidence>
<protein>
    <submittedName>
        <fullName evidence="5">Uncharacterized protein LOC106169566</fullName>
    </submittedName>
</protein>
<keyword evidence="1" id="KW-0812">Transmembrane</keyword>
<proteinExistence type="predicted"/>
<dbReference type="Pfam" id="PF17517">
    <property type="entry name" value="IgGFc_binding"/>
    <property type="match status" value="1"/>
</dbReference>
<evidence type="ECO:0000259" key="3">
    <source>
        <dbReference type="Pfam" id="PF17517"/>
    </source>
</evidence>
<name>A0A1S3J279_LINAN</name>
<feature type="signal peptide" evidence="2">
    <location>
        <begin position="1"/>
        <end position="26"/>
    </location>
</feature>
<dbReference type="PANTHER" id="PTHR46534:SF1">
    <property type="entry name" value="IGGFC-BINDING PROTEIN N-TERMINAL DOMAIN-CONTAINING PROTEIN"/>
    <property type="match status" value="1"/>
</dbReference>
<dbReference type="OrthoDB" id="10005154at2759"/>
<keyword evidence="4" id="KW-1185">Reference proteome</keyword>
<organism evidence="4 5">
    <name type="scientific">Lingula anatina</name>
    <name type="common">Brachiopod</name>
    <name type="synonym">Lingula unguis</name>
    <dbReference type="NCBI Taxonomy" id="7574"/>
    <lineage>
        <taxon>Eukaryota</taxon>
        <taxon>Metazoa</taxon>
        <taxon>Spiralia</taxon>
        <taxon>Lophotrochozoa</taxon>
        <taxon>Brachiopoda</taxon>
        <taxon>Linguliformea</taxon>
        <taxon>Lingulata</taxon>
        <taxon>Lingulida</taxon>
        <taxon>Linguloidea</taxon>
        <taxon>Lingulidae</taxon>
        <taxon>Lingula</taxon>
    </lineage>
</organism>
<keyword evidence="1" id="KW-1133">Transmembrane helix</keyword>
<dbReference type="Proteomes" id="UP000085678">
    <property type="component" value="Unplaced"/>
</dbReference>
<dbReference type="STRING" id="7574.A0A1S3J279"/>
<sequence>MTGAHILKMLLTASIILAVQVAKTSGVPTNAGTEFIIGFTENVPWGPYRPRLLIVTDSVVPVAVTISSPLFPNHTFPSTTRSVRYNDTLTVDIPLDLAMKGTALENKGILITATENICVFGVNRQRYSNDGFIAIPTSSLSVDYYAVSSAPVLGDSPAYSQIALVATSDATDVNIELNPLTPNLTVVYNGFTYRSGDMIHVVLNRFQTFQVQSNVDFTGTKILASRPIFALSGNMKTSVGGAPNENTGDHLVETLPPVNTWGTAFVLVPTSRPGENIYTVIGSQHTINVTLQCGETTETHSVNTRYVKLVTESHSPCYVESVLPVSVYQFSRSVPLGRRRGDPFAVYLQPTQQFLERYSFPTPNLGGYKHYINIISRRNETNGLRHDYKPIVTNWTRMTHGYSVTQLQVSPGRHVLSHETPGVKFGAYVYGKAFGESYAFPAGLGLLNRRCRRTTPRYNDGIDNDCDGRIDEELFNIEDDDGDGLTDEDYGSARRNRPLQPERAVPFEKKITPQGQLGEFGGVAKTRASDHTVTSTSFTTTERCTTAVEVERAKTESSTFAHNMLTDTTTESGNPTSVTEAGGDVEHVTRKIHVVNQNNSDDILSHNSSTLGEPLPIPYDLLLAAVTPLLLIALGCILIILICRRFRGSKKPPTDHRTAHAQTSGDIVSRGDVLVTRTAETQTEAAVFVTFSQNNCPQLYSVFGNKGNPKVLNKQSSLVSIELSRKCQPHAYNFTKAIETYKKKRVFDKEPKACSKTSPKLLRVNPNVYMTSQGGRLDFPVIKQNRPLETSRAVRVTDIDW</sequence>